<evidence type="ECO:0000313" key="3">
    <source>
        <dbReference type="EMBL" id="KAJ8599776.1"/>
    </source>
</evidence>
<dbReference type="AlphaFoldDB" id="A0AAD7XIM7"/>
<keyword evidence="4" id="KW-1185">Reference proteome</keyword>
<feature type="region of interest" description="Disordered" evidence="1">
    <location>
        <begin position="242"/>
        <end position="271"/>
    </location>
</feature>
<organism evidence="3 4">
    <name type="scientific">Chrysophaeum taylorii</name>
    <dbReference type="NCBI Taxonomy" id="2483200"/>
    <lineage>
        <taxon>Eukaryota</taxon>
        <taxon>Sar</taxon>
        <taxon>Stramenopiles</taxon>
        <taxon>Ochrophyta</taxon>
        <taxon>Pelagophyceae</taxon>
        <taxon>Pelagomonadales</taxon>
        <taxon>Pelagomonadaceae</taxon>
        <taxon>Chrysophaeum</taxon>
    </lineage>
</organism>
<feature type="compositionally biased region" description="Basic and acidic residues" evidence="1">
    <location>
        <begin position="7"/>
        <end position="34"/>
    </location>
</feature>
<feature type="compositionally biased region" description="Basic and acidic residues" evidence="1">
    <location>
        <begin position="105"/>
        <end position="116"/>
    </location>
</feature>
<dbReference type="InterPro" id="IPR051047">
    <property type="entry name" value="AccD/PCCB"/>
</dbReference>
<feature type="region of interest" description="Disordered" evidence="1">
    <location>
        <begin position="73"/>
        <end position="116"/>
    </location>
</feature>
<dbReference type="PROSITE" id="PS50989">
    <property type="entry name" value="COA_CT_CTER"/>
    <property type="match status" value="1"/>
</dbReference>
<dbReference type="Pfam" id="PF01039">
    <property type="entry name" value="Carboxyl_trans"/>
    <property type="match status" value="1"/>
</dbReference>
<dbReference type="Gene3D" id="3.90.226.10">
    <property type="entry name" value="2-enoyl-CoA Hydratase, Chain A, domain 1"/>
    <property type="match status" value="3"/>
</dbReference>
<dbReference type="SUPFAM" id="SSF52096">
    <property type="entry name" value="ClpP/crotonase"/>
    <property type="match status" value="3"/>
</dbReference>
<feature type="compositionally biased region" description="Low complexity" evidence="1">
    <location>
        <begin position="244"/>
        <end position="260"/>
    </location>
</feature>
<protein>
    <recommendedName>
        <fullName evidence="2">CoA carboxyltransferase C-terminal domain-containing protein</fullName>
    </recommendedName>
</protein>
<feature type="compositionally biased region" description="Basic and acidic residues" evidence="1">
    <location>
        <begin position="85"/>
        <end position="95"/>
    </location>
</feature>
<dbReference type="InterPro" id="IPR029045">
    <property type="entry name" value="ClpP/crotonase-like_dom_sf"/>
</dbReference>
<feature type="domain" description="CoA carboxyltransferase C-terminal" evidence="2">
    <location>
        <begin position="232"/>
        <end position="406"/>
    </location>
</feature>
<gene>
    <name evidence="3" type="ORF">CTAYLR_003436</name>
</gene>
<feature type="region of interest" description="Disordered" evidence="1">
    <location>
        <begin position="1"/>
        <end position="53"/>
    </location>
</feature>
<dbReference type="InterPro" id="IPR011763">
    <property type="entry name" value="COA_CT_C"/>
</dbReference>
<evidence type="ECO:0000259" key="2">
    <source>
        <dbReference type="PROSITE" id="PS50989"/>
    </source>
</evidence>
<dbReference type="Proteomes" id="UP001230188">
    <property type="component" value="Unassembled WGS sequence"/>
</dbReference>
<accession>A0AAD7XIM7</accession>
<evidence type="ECO:0000256" key="1">
    <source>
        <dbReference type="SAM" id="MobiDB-lite"/>
    </source>
</evidence>
<dbReference type="GO" id="GO:0004658">
    <property type="term" value="F:propionyl-CoA carboxylase activity"/>
    <property type="evidence" value="ECO:0007669"/>
    <property type="project" value="TreeGrafter"/>
</dbReference>
<dbReference type="InterPro" id="IPR034733">
    <property type="entry name" value="AcCoA_carboxyl_beta"/>
</dbReference>
<comment type="caution">
    <text evidence="3">The sequence shown here is derived from an EMBL/GenBank/DDBJ whole genome shotgun (WGS) entry which is preliminary data.</text>
</comment>
<evidence type="ECO:0000313" key="4">
    <source>
        <dbReference type="Proteomes" id="UP001230188"/>
    </source>
</evidence>
<proteinExistence type="predicted"/>
<sequence length="406" mass="43436">MEAMRSAAREHGGPSRVAEQREKGEPTARERIDALLDPGSFEETGGLAGEARWNPETNELLGLSPHAFVGGAGRVGRLRARRRPRDGPRRPRDVARPQAGPPRGPRSEGFDGETPRRRLGSVATILDLGYDYVPPLLGFDREVEMIDEVPVVAALLGPVVGFGASRAACSRFAIAANKTARLFVAGPPVVEGAAGETVGNDDLGGAARHNGLIDAVADSENDVFTAAARAFLSYVPLSARDLPPRAGRPGSRRPGLGRPATPDGAPRRRRDYHPNRRFRVSFFEIGERWGRSRVASELARIGGAPVAVVSNDSRFDAGALTAHAAAKQARLLRLARTFHLPAVNFVDQPGIDVGARAERRGTIRAAVDALAALYDLNSGYFAVIVRRCYGVGGAMQVDAGPEQQRF</sequence>
<reference evidence="3" key="1">
    <citation type="submission" date="2023-01" db="EMBL/GenBank/DDBJ databases">
        <title>Metagenome sequencing of chrysophaentin producing Chrysophaeum taylorii.</title>
        <authorList>
            <person name="Davison J."/>
            <person name="Bewley C."/>
        </authorList>
    </citation>
    <scope>NUCLEOTIDE SEQUENCE</scope>
    <source>
        <strain evidence="3">NIES-1699</strain>
    </source>
</reference>
<dbReference type="PANTHER" id="PTHR43842:SF2">
    <property type="entry name" value="PROPIONYL-COA CARBOXYLASE BETA CHAIN, MITOCHONDRIAL"/>
    <property type="match status" value="1"/>
</dbReference>
<name>A0AAD7XIM7_9STRA</name>
<dbReference type="PANTHER" id="PTHR43842">
    <property type="entry name" value="PROPIONYL-COA CARBOXYLASE BETA CHAIN"/>
    <property type="match status" value="1"/>
</dbReference>
<dbReference type="EMBL" id="JAQMWT010000546">
    <property type="protein sequence ID" value="KAJ8599776.1"/>
    <property type="molecule type" value="Genomic_DNA"/>
</dbReference>